<dbReference type="STRING" id="1344416.A0A139AVV5"/>
<dbReference type="Proteomes" id="UP000070544">
    <property type="component" value="Unassembled WGS sequence"/>
</dbReference>
<feature type="compositionally biased region" description="Basic and acidic residues" evidence="2">
    <location>
        <begin position="557"/>
        <end position="567"/>
    </location>
</feature>
<organism evidence="4 5">
    <name type="scientific">Gonapodya prolifera (strain JEL478)</name>
    <name type="common">Monoblepharis prolifera</name>
    <dbReference type="NCBI Taxonomy" id="1344416"/>
    <lineage>
        <taxon>Eukaryota</taxon>
        <taxon>Fungi</taxon>
        <taxon>Fungi incertae sedis</taxon>
        <taxon>Chytridiomycota</taxon>
        <taxon>Chytridiomycota incertae sedis</taxon>
        <taxon>Monoblepharidomycetes</taxon>
        <taxon>Monoblepharidales</taxon>
        <taxon>Gonapodyaceae</taxon>
        <taxon>Gonapodya</taxon>
    </lineage>
</organism>
<accession>A0A139AVV5</accession>
<feature type="compositionally biased region" description="Basic and acidic residues" evidence="2">
    <location>
        <begin position="203"/>
        <end position="214"/>
    </location>
</feature>
<dbReference type="InterPro" id="IPR057464">
    <property type="entry name" value="CCDC174_GRSR"/>
</dbReference>
<feature type="compositionally biased region" description="Low complexity" evidence="2">
    <location>
        <begin position="351"/>
        <end position="367"/>
    </location>
</feature>
<dbReference type="PRINTS" id="PR01217">
    <property type="entry name" value="PRICHEXTENSN"/>
</dbReference>
<feature type="domain" description="CCDC174 alpha/beta GRSR" evidence="3">
    <location>
        <begin position="381"/>
        <end position="403"/>
    </location>
</feature>
<feature type="domain" description="CCDC174 alpha/beta GRSR" evidence="3">
    <location>
        <begin position="413"/>
        <end position="432"/>
    </location>
</feature>
<feature type="compositionally biased region" description="Basic and acidic residues" evidence="2">
    <location>
        <begin position="397"/>
        <end position="406"/>
    </location>
</feature>
<dbReference type="GO" id="GO:0005634">
    <property type="term" value="C:nucleus"/>
    <property type="evidence" value="ECO:0007669"/>
    <property type="project" value="TreeGrafter"/>
</dbReference>
<evidence type="ECO:0000313" key="4">
    <source>
        <dbReference type="EMBL" id="KXS20605.1"/>
    </source>
</evidence>
<evidence type="ECO:0000313" key="5">
    <source>
        <dbReference type="Proteomes" id="UP000070544"/>
    </source>
</evidence>
<proteinExistence type="predicted"/>
<feature type="region of interest" description="Disordered" evidence="2">
    <location>
        <begin position="203"/>
        <end position="446"/>
    </location>
</feature>
<evidence type="ECO:0000256" key="2">
    <source>
        <dbReference type="SAM" id="MobiDB-lite"/>
    </source>
</evidence>
<dbReference type="Pfam" id="PF25449">
    <property type="entry name" value="CCDC174_GRSR"/>
    <property type="match status" value="2"/>
</dbReference>
<feature type="region of interest" description="Disordered" evidence="2">
    <location>
        <begin position="117"/>
        <end position="140"/>
    </location>
</feature>
<dbReference type="AlphaFoldDB" id="A0A139AVV5"/>
<dbReference type="PANTHER" id="PTHR15885">
    <property type="entry name" value="COILED-COIL DOMAIN-CONTAINING PROTEIN 174"/>
    <property type="match status" value="1"/>
</dbReference>
<name>A0A139AVV5_GONPJ</name>
<feature type="region of interest" description="Disordered" evidence="2">
    <location>
        <begin position="517"/>
        <end position="579"/>
    </location>
</feature>
<protein>
    <recommendedName>
        <fullName evidence="3">CCDC174 alpha/beta GRSR domain-containing protein</fullName>
    </recommendedName>
</protein>
<evidence type="ECO:0000259" key="3">
    <source>
        <dbReference type="Pfam" id="PF25449"/>
    </source>
</evidence>
<dbReference type="OrthoDB" id="333551at2759"/>
<dbReference type="Pfam" id="PF13300">
    <property type="entry name" value="DUF4078"/>
    <property type="match status" value="1"/>
</dbReference>
<evidence type="ECO:0000256" key="1">
    <source>
        <dbReference type="ARBA" id="ARBA00023054"/>
    </source>
</evidence>
<feature type="compositionally biased region" description="Low complexity" evidence="2">
    <location>
        <begin position="225"/>
        <end position="258"/>
    </location>
</feature>
<reference evidence="4 5" key="1">
    <citation type="journal article" date="2015" name="Genome Biol. Evol.">
        <title>Phylogenomic analyses indicate that early fungi evolved digesting cell walls of algal ancestors of land plants.</title>
        <authorList>
            <person name="Chang Y."/>
            <person name="Wang S."/>
            <person name="Sekimoto S."/>
            <person name="Aerts A.L."/>
            <person name="Choi C."/>
            <person name="Clum A."/>
            <person name="LaButti K.M."/>
            <person name="Lindquist E.A."/>
            <person name="Yee Ngan C."/>
            <person name="Ohm R.A."/>
            <person name="Salamov A.A."/>
            <person name="Grigoriev I.V."/>
            <person name="Spatafora J.W."/>
            <person name="Berbee M.L."/>
        </authorList>
    </citation>
    <scope>NUCLEOTIDE SEQUENCE [LARGE SCALE GENOMIC DNA]</scope>
    <source>
        <strain evidence="4 5">JEL478</strain>
    </source>
</reference>
<dbReference type="PANTHER" id="PTHR15885:SF1">
    <property type="entry name" value="COILED-COIL DOMAIN-CONTAINING PROTEIN 174"/>
    <property type="match status" value="1"/>
</dbReference>
<feature type="region of interest" description="Disordered" evidence="2">
    <location>
        <begin position="1"/>
        <end position="27"/>
    </location>
</feature>
<gene>
    <name evidence="4" type="ORF">M427DRAFT_66560</name>
</gene>
<feature type="compositionally biased region" description="Pro residues" evidence="2">
    <location>
        <begin position="292"/>
        <end position="335"/>
    </location>
</feature>
<sequence length="579" mass="62411">MRRGASPPRNHTWPPEDGTARGLADGRRLGSTRAVVVVWSVGPPAPMDASIRRYPDSGWKHKQELDLTTSTLVELRAELASAESLAAKSSSSTKTSSLLDVGVPHSEYRAVSGQGKLKFAGRPSRASNKHGKDCIPPSSNADVHLRAARDEAQHVADHPTLAASQAALERKAKIYEALRKGGGAGISEKVEGELLIDFVRKKEMEDRMDLDGSRKRGRGGGNSVAGGNASESDSGSDSDAGPPRKNPSTNRPTTSSTAPQPPALPQPSYIAVQPRNPASADPPWRKHGTTGPVPPMPNPPSAAPLPNAPPYPLPPPPAFAPNPALPFAAPPPPSFVGPFTASASGIPVPPATATTTAPTQPPTSAAPAPRPTHDEDPVPIVEYEDDFGRTRRVPRSKLPEHLRPAEEDPDPIVEYEDEFGRTRRVPRSKLPEHLRPASPDPTPDDEEALLATLNDAHRAAYELSKAVAAGGYAESAPDHFDSTRERRNLGVGFYQFSMDEDERARQRGELDALRRETVEARARTEEDKGNVEGGKEMDKRAKRMEERRRLMERKKREREEKKGKEAEEFLGGVLGGGSG</sequence>
<dbReference type="InterPro" id="IPR025066">
    <property type="entry name" value="CCDC174-like"/>
</dbReference>
<dbReference type="EMBL" id="KQ965735">
    <property type="protein sequence ID" value="KXS20605.1"/>
    <property type="molecule type" value="Genomic_DNA"/>
</dbReference>
<feature type="compositionally biased region" description="Basic and acidic residues" evidence="2">
    <location>
        <begin position="517"/>
        <end position="549"/>
    </location>
</feature>
<keyword evidence="1" id="KW-0175">Coiled coil</keyword>
<feature type="compositionally biased region" description="Acidic residues" evidence="2">
    <location>
        <begin position="407"/>
        <end position="417"/>
    </location>
</feature>
<keyword evidence="5" id="KW-1185">Reference proteome</keyword>